<dbReference type="Proteomes" id="UP001155587">
    <property type="component" value="Unassembled WGS sequence"/>
</dbReference>
<accession>A0A9X3CRY2</accession>
<dbReference type="PROSITE" id="PS51257">
    <property type="entry name" value="PROKAR_LIPOPROTEIN"/>
    <property type="match status" value="1"/>
</dbReference>
<evidence type="ECO:0008006" key="4">
    <source>
        <dbReference type="Google" id="ProtNLM"/>
    </source>
</evidence>
<gene>
    <name evidence="2" type="ORF">MD535_21205</name>
</gene>
<keyword evidence="1" id="KW-0732">Signal</keyword>
<feature type="chain" id="PRO_5040822770" description="Lipoprotein" evidence="1">
    <location>
        <begin position="19"/>
        <end position="82"/>
    </location>
</feature>
<dbReference type="RefSeq" id="WP_265677029.1">
    <property type="nucleotide sequence ID" value="NZ_JAKRRY010000040.1"/>
</dbReference>
<feature type="signal peptide" evidence="1">
    <location>
        <begin position="1"/>
        <end position="18"/>
    </location>
</feature>
<proteinExistence type="predicted"/>
<sequence>MFKLLPIAFIFALLTGCAAPDQLASERALYQHNLEARNYCKEINEEKLSYQCFDEYILNSPSVTQRKLLTIGQSLQRVKQQS</sequence>
<reference evidence="2" key="1">
    <citation type="submission" date="2022-02" db="EMBL/GenBank/DDBJ databases">
        <title>Vibrio sp. nov, a new bacterium isolated from seawater.</title>
        <authorList>
            <person name="Yuan Y."/>
        </authorList>
    </citation>
    <scope>NUCLEOTIDE SEQUENCE</scope>
    <source>
        <strain evidence="2">ZSDZ65</strain>
    </source>
</reference>
<protein>
    <recommendedName>
        <fullName evidence="4">Lipoprotein</fullName>
    </recommendedName>
</protein>
<keyword evidence="3" id="KW-1185">Reference proteome</keyword>
<comment type="caution">
    <text evidence="2">The sequence shown here is derived from an EMBL/GenBank/DDBJ whole genome shotgun (WGS) entry which is preliminary data.</text>
</comment>
<evidence type="ECO:0000313" key="2">
    <source>
        <dbReference type="EMBL" id="MCW8348507.1"/>
    </source>
</evidence>
<organism evidence="2 3">
    <name type="scientific">Vibrio qingdaonensis</name>
    <dbReference type="NCBI Taxonomy" id="2829491"/>
    <lineage>
        <taxon>Bacteria</taxon>
        <taxon>Pseudomonadati</taxon>
        <taxon>Pseudomonadota</taxon>
        <taxon>Gammaproteobacteria</taxon>
        <taxon>Vibrionales</taxon>
        <taxon>Vibrionaceae</taxon>
        <taxon>Vibrio</taxon>
    </lineage>
</organism>
<evidence type="ECO:0000256" key="1">
    <source>
        <dbReference type="SAM" id="SignalP"/>
    </source>
</evidence>
<name>A0A9X3CRY2_9VIBR</name>
<dbReference type="EMBL" id="JAKRRY010000040">
    <property type="protein sequence ID" value="MCW8348507.1"/>
    <property type="molecule type" value="Genomic_DNA"/>
</dbReference>
<dbReference type="AlphaFoldDB" id="A0A9X3CRY2"/>
<evidence type="ECO:0000313" key="3">
    <source>
        <dbReference type="Proteomes" id="UP001155587"/>
    </source>
</evidence>